<dbReference type="Pfam" id="PF03732">
    <property type="entry name" value="Retrotrans_gag"/>
    <property type="match status" value="1"/>
</dbReference>
<dbReference type="EMBL" id="BSYO01000033">
    <property type="protein sequence ID" value="GMH27986.1"/>
    <property type="molecule type" value="Genomic_DNA"/>
</dbReference>
<feature type="compositionally biased region" description="Basic and acidic residues" evidence="1">
    <location>
        <begin position="290"/>
        <end position="303"/>
    </location>
</feature>
<name>A0AAD3TF13_NEPGR</name>
<dbReference type="AlphaFoldDB" id="A0AAD3TF13"/>
<reference evidence="3" key="1">
    <citation type="submission" date="2023-05" db="EMBL/GenBank/DDBJ databases">
        <title>Nepenthes gracilis genome sequencing.</title>
        <authorList>
            <person name="Fukushima K."/>
        </authorList>
    </citation>
    <scope>NUCLEOTIDE SEQUENCE</scope>
    <source>
        <strain evidence="3">SING2019-196</strain>
    </source>
</reference>
<dbReference type="InterPro" id="IPR005162">
    <property type="entry name" value="Retrotrans_gag_dom"/>
</dbReference>
<organism evidence="3 4">
    <name type="scientific">Nepenthes gracilis</name>
    <name type="common">Slender pitcher plant</name>
    <dbReference type="NCBI Taxonomy" id="150966"/>
    <lineage>
        <taxon>Eukaryota</taxon>
        <taxon>Viridiplantae</taxon>
        <taxon>Streptophyta</taxon>
        <taxon>Embryophyta</taxon>
        <taxon>Tracheophyta</taxon>
        <taxon>Spermatophyta</taxon>
        <taxon>Magnoliopsida</taxon>
        <taxon>eudicotyledons</taxon>
        <taxon>Gunneridae</taxon>
        <taxon>Pentapetalae</taxon>
        <taxon>Caryophyllales</taxon>
        <taxon>Nepenthaceae</taxon>
        <taxon>Nepenthes</taxon>
    </lineage>
</organism>
<evidence type="ECO:0000259" key="2">
    <source>
        <dbReference type="Pfam" id="PF03732"/>
    </source>
</evidence>
<keyword evidence="4" id="KW-1185">Reference proteome</keyword>
<feature type="region of interest" description="Disordered" evidence="1">
    <location>
        <begin position="255"/>
        <end position="274"/>
    </location>
</feature>
<gene>
    <name evidence="3" type="ORF">Nepgr_029829</name>
</gene>
<evidence type="ECO:0000256" key="1">
    <source>
        <dbReference type="SAM" id="MobiDB-lite"/>
    </source>
</evidence>
<evidence type="ECO:0000313" key="4">
    <source>
        <dbReference type="Proteomes" id="UP001279734"/>
    </source>
</evidence>
<feature type="region of interest" description="Disordered" evidence="1">
    <location>
        <begin position="286"/>
        <end position="354"/>
    </location>
</feature>
<dbReference type="Proteomes" id="UP001279734">
    <property type="component" value="Unassembled WGS sequence"/>
</dbReference>
<evidence type="ECO:0000313" key="3">
    <source>
        <dbReference type="EMBL" id="GMH27986.1"/>
    </source>
</evidence>
<feature type="compositionally biased region" description="Basic residues" evidence="1">
    <location>
        <begin position="76"/>
        <end position="90"/>
    </location>
</feature>
<feature type="compositionally biased region" description="Basic and acidic residues" evidence="1">
    <location>
        <begin position="311"/>
        <end position="324"/>
    </location>
</feature>
<comment type="caution">
    <text evidence="3">The sequence shown here is derived from an EMBL/GenBank/DDBJ whole genome shotgun (WGS) entry which is preliminary data.</text>
</comment>
<proteinExistence type="predicted"/>
<feature type="domain" description="Retrotransposon gag" evidence="2">
    <location>
        <begin position="213"/>
        <end position="273"/>
    </location>
</feature>
<accession>A0AAD3TF13</accession>
<feature type="region of interest" description="Disordered" evidence="1">
    <location>
        <begin position="57"/>
        <end position="161"/>
    </location>
</feature>
<protein>
    <recommendedName>
        <fullName evidence="2">Retrotransposon gag domain-containing protein</fullName>
    </recommendedName>
</protein>
<feature type="compositionally biased region" description="Polar residues" evidence="1">
    <location>
        <begin position="1"/>
        <end position="10"/>
    </location>
</feature>
<dbReference type="PANTHER" id="PTHR33223">
    <property type="entry name" value="CCHC-TYPE DOMAIN-CONTAINING PROTEIN"/>
    <property type="match status" value="1"/>
</dbReference>
<feature type="compositionally biased region" description="Low complexity" evidence="1">
    <location>
        <begin position="91"/>
        <end position="100"/>
    </location>
</feature>
<feature type="compositionally biased region" description="Polar residues" evidence="1">
    <location>
        <begin position="340"/>
        <end position="354"/>
    </location>
</feature>
<feature type="region of interest" description="Disordered" evidence="1">
    <location>
        <begin position="1"/>
        <end position="35"/>
    </location>
</feature>
<dbReference type="PANTHER" id="PTHR33223:SF10">
    <property type="entry name" value="AMINOTRANSFERASE-LIKE PLANT MOBILE DOMAIN-CONTAINING PROTEIN"/>
    <property type="match status" value="1"/>
</dbReference>
<sequence>MENTRAQASATAMEVVAQNEAPPAGNRATDRTEPDVHRLAADVGDMKLVLRALCENTGTAWPGTAPPASQASTSRRERRREAARRRRANRPNRTAALAAPSENDQNEAESHPADDDREDSPEGCNPRNSHGNGRPTAECSNGERAMQEKPTPSFADLRRSPFAMDLRMQPLSSKFKMPVLEGYDGSKDPMDHLNCFRAHLSLQGASEALMCQCFPVTFRGDALLWFHGLPPNSIRSFDELADSFSSQFASSRREERQPWHLVRRRQRSDESLKREAETIAREYITAEEANEVKSPERADRPPEASRASSGRKRDGDSQRFPERRKQQRPPPGPRKDYSRASLTPLNDSRTNIML</sequence>